<evidence type="ECO:0000256" key="5">
    <source>
        <dbReference type="ARBA" id="ARBA00023242"/>
    </source>
</evidence>
<evidence type="ECO:0000256" key="6">
    <source>
        <dbReference type="SAM" id="MobiDB-lite"/>
    </source>
</evidence>
<keyword evidence="5" id="KW-0539">Nucleus</keyword>
<evidence type="ECO:0000313" key="8">
    <source>
        <dbReference type="Proteomes" id="UP000694701"/>
    </source>
</evidence>
<accession>A0A8C2HAK4</accession>
<dbReference type="GO" id="GO:0000785">
    <property type="term" value="C:chromatin"/>
    <property type="evidence" value="ECO:0007669"/>
    <property type="project" value="InterPro"/>
</dbReference>
<feature type="compositionally biased region" description="Basic and acidic residues" evidence="6">
    <location>
        <begin position="1"/>
        <end position="31"/>
    </location>
</feature>
<dbReference type="AlphaFoldDB" id="A0A8C2HAK4"/>
<feature type="compositionally biased region" description="Basic and acidic residues" evidence="6">
    <location>
        <begin position="81"/>
        <end position="99"/>
    </location>
</feature>
<dbReference type="Ensembl" id="ENSCCRT00020031826.1">
    <property type="protein sequence ID" value="ENSCCRP00020029059.1"/>
    <property type="gene ID" value="ENSCCRG00020013215.1"/>
</dbReference>
<evidence type="ECO:0000256" key="2">
    <source>
        <dbReference type="ARBA" id="ARBA00007696"/>
    </source>
</evidence>
<feature type="region of interest" description="Disordered" evidence="6">
    <location>
        <begin position="1"/>
        <end position="101"/>
    </location>
</feature>
<dbReference type="Pfam" id="PF01101">
    <property type="entry name" value="HMG14_17"/>
    <property type="match status" value="1"/>
</dbReference>
<evidence type="ECO:0000313" key="7">
    <source>
        <dbReference type="Ensembl" id="ENSCCRP00020029059.1"/>
    </source>
</evidence>
<evidence type="ECO:0000256" key="4">
    <source>
        <dbReference type="ARBA" id="ARBA00023125"/>
    </source>
</evidence>
<proteinExistence type="inferred from homology"/>
<dbReference type="Proteomes" id="UP000694701">
    <property type="component" value="Unplaced"/>
</dbReference>
<dbReference type="GO" id="GO:0005634">
    <property type="term" value="C:nucleus"/>
    <property type="evidence" value="ECO:0007669"/>
    <property type="project" value="UniProtKB-SubCell"/>
</dbReference>
<reference evidence="7" key="1">
    <citation type="submission" date="2025-08" db="UniProtKB">
        <authorList>
            <consortium name="Ensembl"/>
        </authorList>
    </citation>
    <scope>IDENTIFICATION</scope>
</reference>
<dbReference type="GO" id="GO:0006325">
    <property type="term" value="P:chromatin organization"/>
    <property type="evidence" value="ECO:0007669"/>
    <property type="project" value="TreeGrafter"/>
</dbReference>
<comment type="subcellular location">
    <subcellularLocation>
        <location evidence="1">Nucleus</location>
    </subcellularLocation>
</comment>
<dbReference type="PANTHER" id="PTHR23087">
    <property type="entry name" value="NONHISTONE CHROMOSOMAL PROTEIN HMG"/>
    <property type="match status" value="1"/>
</dbReference>
<comment type="similarity">
    <text evidence="2">Belongs to the HMGN family.</text>
</comment>
<feature type="compositionally biased region" description="Basic and acidic residues" evidence="6">
    <location>
        <begin position="51"/>
        <end position="73"/>
    </location>
</feature>
<keyword evidence="4" id="KW-0238">DNA-binding</keyword>
<dbReference type="InterPro" id="IPR000079">
    <property type="entry name" value="HMGN_fam"/>
</dbReference>
<dbReference type="SMART" id="SM00527">
    <property type="entry name" value="HMG17"/>
    <property type="match status" value="1"/>
</dbReference>
<dbReference type="GO" id="GO:0031492">
    <property type="term" value="F:nucleosomal DNA binding"/>
    <property type="evidence" value="ECO:0007669"/>
    <property type="project" value="InterPro"/>
</dbReference>
<protein>
    <recommendedName>
        <fullName evidence="3">High mobility group nucleosome-binding domain-containing protein 3</fullName>
    </recommendedName>
</protein>
<evidence type="ECO:0000256" key="1">
    <source>
        <dbReference type="ARBA" id="ARBA00004123"/>
    </source>
</evidence>
<dbReference type="PRINTS" id="PR00925">
    <property type="entry name" value="NONHISHMG17"/>
</dbReference>
<evidence type="ECO:0000256" key="3">
    <source>
        <dbReference type="ARBA" id="ARBA00022145"/>
    </source>
</evidence>
<name>A0A8C2HAK4_CYPCA</name>
<organism evidence="7 8">
    <name type="scientific">Cyprinus carpio</name>
    <name type="common">Common carp</name>
    <dbReference type="NCBI Taxonomy" id="7962"/>
    <lineage>
        <taxon>Eukaryota</taxon>
        <taxon>Metazoa</taxon>
        <taxon>Chordata</taxon>
        <taxon>Craniata</taxon>
        <taxon>Vertebrata</taxon>
        <taxon>Euteleostomi</taxon>
        <taxon>Actinopterygii</taxon>
        <taxon>Neopterygii</taxon>
        <taxon>Teleostei</taxon>
        <taxon>Ostariophysi</taxon>
        <taxon>Cypriniformes</taxon>
        <taxon>Cyprinidae</taxon>
        <taxon>Cyprininae</taxon>
        <taxon>Cyprinus</taxon>
    </lineage>
</organism>
<dbReference type="PANTHER" id="PTHR23087:SF2">
    <property type="entry name" value="HIGH MOBILITY GROUP NUCLEOSOME-BINDING DOMAIN-CONTAINING PROTEIN 3"/>
    <property type="match status" value="1"/>
</dbReference>
<sequence>MPKRKSPEGAEAKDATKVTKKEPTRRSERLSSKPAPPKPEPKAKKPAAKKPSNDKVVKEKKGGAKGKKEEKESAPTANGETKPEEETETPKTEAKEKTDSFQGEATVILEYFTSSLPAKCSHLEHVTSYILKATGSSFDTRVHSLSSM</sequence>